<dbReference type="EMBL" id="CP033896">
    <property type="protein sequence ID" value="AZA14268.1"/>
    <property type="molecule type" value="Genomic_DNA"/>
</dbReference>
<organism evidence="1 2">
    <name type="scientific">Corynebacterium choanae</name>
    <dbReference type="NCBI Taxonomy" id="1862358"/>
    <lineage>
        <taxon>Bacteria</taxon>
        <taxon>Bacillati</taxon>
        <taxon>Actinomycetota</taxon>
        <taxon>Actinomycetes</taxon>
        <taxon>Mycobacteriales</taxon>
        <taxon>Corynebacteriaceae</taxon>
        <taxon>Corynebacterium</taxon>
    </lineage>
</organism>
<protein>
    <submittedName>
        <fullName evidence="1">Uncharacterized protein</fullName>
    </submittedName>
</protein>
<dbReference type="RefSeq" id="WP_123929407.1">
    <property type="nucleotide sequence ID" value="NZ_CP033896.1"/>
</dbReference>
<evidence type="ECO:0000313" key="1">
    <source>
        <dbReference type="EMBL" id="AZA14268.1"/>
    </source>
</evidence>
<dbReference type="OrthoDB" id="4411532at2"/>
<sequence>MEELAFDPIATTKVAANLLGTAREEITAHHRSVATLNPYCCGQQFADYGRRIQEAITLLHDAVGETLDGFGAMGEQLMAQVDEHIAADNTAAENLRRIDPVV</sequence>
<reference evidence="1 2" key="1">
    <citation type="submission" date="2018-11" db="EMBL/GenBank/DDBJ databases">
        <authorList>
            <person name="Kleinhagauer T."/>
            <person name="Glaeser S.P."/>
            <person name="Spergser J."/>
            <person name="Ruckert C."/>
            <person name="Kaempfer P."/>
            <person name="Busse H.-J."/>
        </authorList>
    </citation>
    <scope>NUCLEOTIDE SEQUENCE [LARGE SCALE GENOMIC DNA]</scope>
    <source>
        <strain evidence="1 2">200CH</strain>
    </source>
</reference>
<accession>A0A3G6JB71</accession>
<proteinExistence type="predicted"/>
<dbReference type="AlphaFoldDB" id="A0A3G6JB71"/>
<gene>
    <name evidence="1" type="ORF">CCHOA_09425</name>
</gene>
<keyword evidence="2" id="KW-1185">Reference proteome</keyword>
<dbReference type="KEGG" id="ccho:CCHOA_09425"/>
<dbReference type="Proteomes" id="UP000269019">
    <property type="component" value="Chromosome"/>
</dbReference>
<evidence type="ECO:0000313" key="2">
    <source>
        <dbReference type="Proteomes" id="UP000269019"/>
    </source>
</evidence>
<name>A0A3G6JB71_9CORY</name>